<gene>
    <name evidence="2" type="ORF">CK203_086905</name>
</gene>
<reference evidence="2 3" key="1">
    <citation type="journal article" date="2018" name="PLoS Genet.">
        <title>Population sequencing reveals clonal diversity and ancestral inbreeding in the grapevine cultivar Chardonnay.</title>
        <authorList>
            <person name="Roach M.J."/>
            <person name="Johnson D.L."/>
            <person name="Bohlmann J."/>
            <person name="van Vuuren H.J."/>
            <person name="Jones S.J."/>
            <person name="Pretorius I.S."/>
            <person name="Schmidt S.A."/>
            <person name="Borneman A.R."/>
        </authorList>
    </citation>
    <scope>NUCLEOTIDE SEQUENCE [LARGE SCALE GENOMIC DNA]</scope>
    <source>
        <strain evidence="3">cv. Chardonnay</strain>
        <tissue evidence="2">Leaf</tissue>
    </source>
</reference>
<dbReference type="PANTHER" id="PTHR33223">
    <property type="entry name" value="CCHC-TYPE DOMAIN-CONTAINING PROTEIN"/>
    <property type="match status" value="1"/>
</dbReference>
<dbReference type="Proteomes" id="UP000288805">
    <property type="component" value="Unassembled WGS sequence"/>
</dbReference>
<name>A0A438EAC5_VITVI</name>
<evidence type="ECO:0000313" key="3">
    <source>
        <dbReference type="Proteomes" id="UP000288805"/>
    </source>
</evidence>
<dbReference type="AlphaFoldDB" id="A0A438EAC5"/>
<dbReference type="InterPro" id="IPR005162">
    <property type="entry name" value="Retrotrans_gag_dom"/>
</dbReference>
<dbReference type="EMBL" id="QGNW01001346">
    <property type="protein sequence ID" value="RVW44618.1"/>
    <property type="molecule type" value="Genomic_DNA"/>
</dbReference>
<dbReference type="Pfam" id="PF03732">
    <property type="entry name" value="Retrotrans_gag"/>
    <property type="match status" value="1"/>
</dbReference>
<protein>
    <recommendedName>
        <fullName evidence="1">Retrotransposon gag domain-containing protein</fullName>
    </recommendedName>
</protein>
<dbReference type="PANTHER" id="PTHR33223:SF8">
    <property type="entry name" value="OS04G0172440 PROTEIN"/>
    <property type="match status" value="1"/>
</dbReference>
<evidence type="ECO:0000313" key="2">
    <source>
        <dbReference type="EMBL" id="RVW44618.1"/>
    </source>
</evidence>
<organism evidence="2 3">
    <name type="scientific">Vitis vinifera</name>
    <name type="common">Grape</name>
    <dbReference type="NCBI Taxonomy" id="29760"/>
    <lineage>
        <taxon>Eukaryota</taxon>
        <taxon>Viridiplantae</taxon>
        <taxon>Streptophyta</taxon>
        <taxon>Embryophyta</taxon>
        <taxon>Tracheophyta</taxon>
        <taxon>Spermatophyta</taxon>
        <taxon>Magnoliopsida</taxon>
        <taxon>eudicotyledons</taxon>
        <taxon>Gunneridae</taxon>
        <taxon>Pentapetalae</taxon>
        <taxon>rosids</taxon>
        <taxon>Vitales</taxon>
        <taxon>Vitaceae</taxon>
        <taxon>Viteae</taxon>
        <taxon>Vitis</taxon>
    </lineage>
</organism>
<evidence type="ECO:0000259" key="1">
    <source>
        <dbReference type="Pfam" id="PF03732"/>
    </source>
</evidence>
<sequence length="303" mass="34967">MRDSACVEVMTTLHGIVPVSLEESICNLSLGSVPYFELEDGYSVAVVSPIVTPVTIIEDPHSHMDRLEQRIRRMRDPNETISWNDIDNMPMDTLLVSFRMPEIERYTGVRCPHIHLRLYNTVMRALGLDKAQLLTLFPLSLSGTTQRWYASLESSHRRTWENLTQEFLRQYSFNSDTSVTRGEVEFLRQRSDEPVSSFISRWKEKAAEMIERPTEKDQVCMFLRSLQPRRCRCILGLNFSWSFAPITLTTLYEMMMDLTRRIEMIELILLEYPSSSRGAPGVVMPSLPHLTSPIFVTYGASYP</sequence>
<proteinExistence type="predicted"/>
<accession>A0A438EAC5</accession>
<feature type="domain" description="Retrotransposon gag" evidence="1">
    <location>
        <begin position="136"/>
        <end position="227"/>
    </location>
</feature>
<comment type="caution">
    <text evidence="2">The sequence shown here is derived from an EMBL/GenBank/DDBJ whole genome shotgun (WGS) entry which is preliminary data.</text>
</comment>